<dbReference type="AlphaFoldDB" id="A0A8H6Z5H8"/>
<gene>
    <name evidence="2" type="ORF">MSAN_00654400</name>
</gene>
<name>A0A8H6Z5H8_9AGAR</name>
<organism evidence="2 3">
    <name type="scientific">Mycena sanguinolenta</name>
    <dbReference type="NCBI Taxonomy" id="230812"/>
    <lineage>
        <taxon>Eukaryota</taxon>
        <taxon>Fungi</taxon>
        <taxon>Dikarya</taxon>
        <taxon>Basidiomycota</taxon>
        <taxon>Agaricomycotina</taxon>
        <taxon>Agaricomycetes</taxon>
        <taxon>Agaricomycetidae</taxon>
        <taxon>Agaricales</taxon>
        <taxon>Marasmiineae</taxon>
        <taxon>Mycenaceae</taxon>
        <taxon>Mycena</taxon>
    </lineage>
</organism>
<dbReference type="OrthoDB" id="3199698at2759"/>
<keyword evidence="3" id="KW-1185">Reference proteome</keyword>
<protein>
    <submittedName>
        <fullName evidence="2">Uncharacterized protein</fullName>
    </submittedName>
</protein>
<evidence type="ECO:0000313" key="2">
    <source>
        <dbReference type="EMBL" id="KAF7370236.1"/>
    </source>
</evidence>
<comment type="caution">
    <text evidence="2">The sequence shown here is derived from an EMBL/GenBank/DDBJ whole genome shotgun (WGS) entry which is preliminary data.</text>
</comment>
<reference evidence="2" key="1">
    <citation type="submission" date="2020-05" db="EMBL/GenBank/DDBJ databases">
        <title>Mycena genomes resolve the evolution of fungal bioluminescence.</title>
        <authorList>
            <person name="Tsai I.J."/>
        </authorList>
    </citation>
    <scope>NUCLEOTIDE SEQUENCE</scope>
    <source>
        <strain evidence="2">160909Yilan</strain>
    </source>
</reference>
<dbReference type="InterPro" id="IPR041078">
    <property type="entry name" value="Plavaka"/>
</dbReference>
<proteinExistence type="predicted"/>
<dbReference type="EMBL" id="JACAZH010000004">
    <property type="protein sequence ID" value="KAF7370236.1"/>
    <property type="molecule type" value="Genomic_DNA"/>
</dbReference>
<dbReference type="Proteomes" id="UP000623467">
    <property type="component" value="Unassembled WGS sequence"/>
</dbReference>
<feature type="region of interest" description="Disordered" evidence="1">
    <location>
        <begin position="1"/>
        <end position="39"/>
    </location>
</feature>
<evidence type="ECO:0000313" key="3">
    <source>
        <dbReference type="Proteomes" id="UP000623467"/>
    </source>
</evidence>
<dbReference type="Pfam" id="PF18759">
    <property type="entry name" value="Plavaka"/>
    <property type="match status" value="1"/>
</dbReference>
<evidence type="ECO:0000256" key="1">
    <source>
        <dbReference type="SAM" id="MobiDB-lite"/>
    </source>
</evidence>
<accession>A0A8H6Z5H8</accession>
<sequence>MNRAHAAFNTRGSEADMRMDSPPRSPPGRLASSVIGGGDAAEDAVPPLQGLANPPLHRLVKYHPILNTDREHKDSNEFRTFHHNLFHGSLRYILQSLKPGTTAPEVTLFGDGHYHHVIYGLGPYIADYPEQVLLACVVQGWCPRCTASSTDLDGLGSRRSQLHTEALFEALDHGQMWDDYGIIPGVLPFTWDFPRADIHELLLPDLLHQVIKGTFKDHLVAWVDEYLDNVHGDPPLCPAAAADEDDDGSPSNEWKIIGEVLLAKKTNGTYPRNPAALAQFLNLPDLVPLVRCFLYLQDHPDHNLNAPLPLDHCPDAPRSIRVFPSAITKFYAPSDQSGIHGMLHGRIRAANPDLPGFRGLLAARVLLFMSFKYGGITYPCTLVTWFSMIGDEPCPDVGMWMVEPDTDNRGRRVMDIIHIDTILRSEHLIDRFQAFYINKYADHHANEIVF</sequence>